<gene>
    <name evidence="2" type="ORF">SHERM_05679</name>
</gene>
<proteinExistence type="predicted"/>
<dbReference type="AlphaFoldDB" id="A0A9N7NYV5"/>
<keyword evidence="1" id="KW-0732">Signal</keyword>
<evidence type="ECO:0000256" key="1">
    <source>
        <dbReference type="SAM" id="SignalP"/>
    </source>
</evidence>
<feature type="chain" id="PRO_5040383266" description="Plant thionin family protein" evidence="1">
    <location>
        <begin position="28"/>
        <end position="106"/>
    </location>
</feature>
<keyword evidence="3" id="KW-1185">Reference proteome</keyword>
<evidence type="ECO:0000313" key="2">
    <source>
        <dbReference type="EMBL" id="CAA0839110.1"/>
    </source>
</evidence>
<dbReference type="PROSITE" id="PS51257">
    <property type="entry name" value="PROKAR_LIPOPROTEIN"/>
    <property type="match status" value="1"/>
</dbReference>
<feature type="signal peptide" evidence="1">
    <location>
        <begin position="1"/>
        <end position="27"/>
    </location>
</feature>
<name>A0A9N7NYV5_STRHE</name>
<evidence type="ECO:0008006" key="4">
    <source>
        <dbReference type="Google" id="ProtNLM"/>
    </source>
</evidence>
<evidence type="ECO:0000313" key="3">
    <source>
        <dbReference type="Proteomes" id="UP001153555"/>
    </source>
</evidence>
<reference evidence="2" key="1">
    <citation type="submission" date="2019-12" db="EMBL/GenBank/DDBJ databases">
        <authorList>
            <person name="Scholes J."/>
        </authorList>
    </citation>
    <scope>NUCLEOTIDE SEQUENCE</scope>
</reference>
<dbReference type="EMBL" id="CACSLK010031421">
    <property type="protein sequence ID" value="CAA0839110.1"/>
    <property type="molecule type" value="Genomic_DNA"/>
</dbReference>
<dbReference type="Proteomes" id="UP001153555">
    <property type="component" value="Unassembled WGS sequence"/>
</dbReference>
<accession>A0A9N7NYV5</accession>
<organism evidence="2 3">
    <name type="scientific">Striga hermonthica</name>
    <name type="common">Purple witchweed</name>
    <name type="synonym">Buchnera hermonthica</name>
    <dbReference type="NCBI Taxonomy" id="68872"/>
    <lineage>
        <taxon>Eukaryota</taxon>
        <taxon>Viridiplantae</taxon>
        <taxon>Streptophyta</taxon>
        <taxon>Embryophyta</taxon>
        <taxon>Tracheophyta</taxon>
        <taxon>Spermatophyta</taxon>
        <taxon>Magnoliopsida</taxon>
        <taxon>eudicotyledons</taxon>
        <taxon>Gunneridae</taxon>
        <taxon>Pentapetalae</taxon>
        <taxon>asterids</taxon>
        <taxon>lamiids</taxon>
        <taxon>Lamiales</taxon>
        <taxon>Orobanchaceae</taxon>
        <taxon>Buchnereae</taxon>
        <taxon>Striga</taxon>
    </lineage>
</organism>
<sequence>MDHQGKVVRAIAAVAVMVLICAGHVSASCYSSCLGDCFHDGGERLMCLIKCLIKCKLPTNISSTALEHCATFGDDVKKVEECVNKWKSGPTVAKYPLPGQLNEGPN</sequence>
<comment type="caution">
    <text evidence="2">The sequence shown here is derived from an EMBL/GenBank/DDBJ whole genome shotgun (WGS) entry which is preliminary data.</text>
</comment>
<protein>
    <recommendedName>
        <fullName evidence="4">Plant thionin family protein</fullName>
    </recommendedName>
</protein>
<dbReference type="OrthoDB" id="904955at2759"/>